<feature type="transmembrane region" description="Helical" evidence="1">
    <location>
        <begin position="81"/>
        <end position="106"/>
    </location>
</feature>
<keyword evidence="1" id="KW-0472">Membrane</keyword>
<feature type="transmembrane region" description="Helical" evidence="1">
    <location>
        <begin position="161"/>
        <end position="179"/>
    </location>
</feature>
<organism evidence="2 3">
    <name type="scientific">Manihot esculenta</name>
    <name type="common">Cassava</name>
    <name type="synonym">Jatropha manihot</name>
    <dbReference type="NCBI Taxonomy" id="3983"/>
    <lineage>
        <taxon>Eukaryota</taxon>
        <taxon>Viridiplantae</taxon>
        <taxon>Streptophyta</taxon>
        <taxon>Embryophyta</taxon>
        <taxon>Tracheophyta</taxon>
        <taxon>Spermatophyta</taxon>
        <taxon>Magnoliopsida</taxon>
        <taxon>eudicotyledons</taxon>
        <taxon>Gunneridae</taxon>
        <taxon>Pentapetalae</taxon>
        <taxon>rosids</taxon>
        <taxon>fabids</taxon>
        <taxon>Malpighiales</taxon>
        <taxon>Euphorbiaceae</taxon>
        <taxon>Crotonoideae</taxon>
        <taxon>Manihoteae</taxon>
        <taxon>Manihot</taxon>
    </lineage>
</organism>
<gene>
    <name evidence="2" type="ORF">MANES_07G093400v8</name>
</gene>
<dbReference type="GO" id="GO:0016020">
    <property type="term" value="C:membrane"/>
    <property type="evidence" value="ECO:0000318"/>
    <property type="project" value="GO_Central"/>
</dbReference>
<evidence type="ECO:0000313" key="2">
    <source>
        <dbReference type="EMBL" id="OAY45808.1"/>
    </source>
</evidence>
<dbReference type="Gramene" id="Manes.07G093400.1.v8.1">
    <property type="protein sequence ID" value="Manes.07G093400.1.v8.1.CDS.1"/>
    <property type="gene ID" value="Manes.07G093400.v8.1"/>
</dbReference>
<dbReference type="EMBL" id="CM004393">
    <property type="protein sequence ID" value="OAY45808.1"/>
    <property type="molecule type" value="Genomic_DNA"/>
</dbReference>
<evidence type="ECO:0000256" key="1">
    <source>
        <dbReference type="SAM" id="Phobius"/>
    </source>
</evidence>
<dbReference type="Proteomes" id="UP000091857">
    <property type="component" value="Chromosome 7"/>
</dbReference>
<dbReference type="PANTHER" id="PTHR33133">
    <property type="entry name" value="OS08G0107100 PROTEIN-RELATED"/>
    <property type="match status" value="1"/>
</dbReference>
<name>A0A2C9VLF9_MANES</name>
<feature type="transmembrane region" description="Helical" evidence="1">
    <location>
        <begin position="127"/>
        <end position="149"/>
    </location>
</feature>
<keyword evidence="1" id="KW-1133">Transmembrane helix</keyword>
<protein>
    <submittedName>
        <fullName evidence="2">Uncharacterized protein</fullName>
    </submittedName>
</protein>
<keyword evidence="3" id="KW-1185">Reference proteome</keyword>
<evidence type="ECO:0000313" key="3">
    <source>
        <dbReference type="Proteomes" id="UP000091857"/>
    </source>
</evidence>
<proteinExistence type="predicted"/>
<dbReference type="PANTHER" id="PTHR33133:SF51">
    <property type="entry name" value="THH1_TOM1_TOM3 DOMAIN-CONTAINING PROTEIN"/>
    <property type="match status" value="1"/>
</dbReference>
<accession>A0A2C9VLF9</accession>
<dbReference type="AlphaFoldDB" id="A0A2C9VLF9"/>
<reference evidence="3" key="1">
    <citation type="journal article" date="2016" name="Nat. Biotechnol.">
        <title>Sequencing wild and cultivated cassava and related species reveals extensive interspecific hybridization and genetic diversity.</title>
        <authorList>
            <person name="Bredeson J.V."/>
            <person name="Lyons J.B."/>
            <person name="Prochnik S.E."/>
            <person name="Wu G.A."/>
            <person name="Ha C.M."/>
            <person name="Edsinger-Gonzales E."/>
            <person name="Grimwood J."/>
            <person name="Schmutz J."/>
            <person name="Rabbi I.Y."/>
            <person name="Egesi C."/>
            <person name="Nauluvula P."/>
            <person name="Lebot V."/>
            <person name="Ndunguru J."/>
            <person name="Mkamilo G."/>
            <person name="Bart R.S."/>
            <person name="Setter T.L."/>
            <person name="Gleadow R.M."/>
            <person name="Kulakow P."/>
            <person name="Ferguson M.E."/>
            <person name="Rounsley S."/>
            <person name="Rokhsar D.S."/>
        </authorList>
    </citation>
    <scope>NUCLEOTIDE SEQUENCE [LARGE SCALE GENOMIC DNA]</scope>
    <source>
        <strain evidence="3">cv. AM560-2</strain>
    </source>
</reference>
<feature type="transmembrane region" description="Helical" evidence="1">
    <location>
        <begin position="246"/>
        <end position="265"/>
    </location>
</feature>
<sequence>MQILGLFSLYQEAFKIIFSGRKILTQISFTFILPLCFTILSDIKISDVLFAQITHNQIHDESKKLSKHISCLWVYFWLFKITYFTVLLIFSFLSNAAVVYTIACAYSEQEEKLTFKKLMDIIPKVCTEITISFFQCCSAIFTYIMLSVLLNGATKVVEDLFNIYVISVPNIMLLLYIITCRQTASIASSTEEEDQIEIKSRVQMKGKIWVHLFIYLKMTISLIIIAKAFEVVVVHGNSVGLVNKVVWVIILLSLLLLLILFGLVLQTVTTFSCKPSSYLESMLLDPLHVNPADHLPLKAEGA</sequence>
<comment type="caution">
    <text evidence="2">The sequence shown here is derived from an EMBL/GenBank/DDBJ whole genome shotgun (WGS) entry which is preliminary data.</text>
</comment>
<dbReference type="STRING" id="3983.A0A2C9VLF9"/>
<feature type="transmembrane region" description="Helical" evidence="1">
    <location>
        <begin position="208"/>
        <end position="226"/>
    </location>
</feature>
<keyword evidence="1" id="KW-0812">Transmembrane</keyword>